<dbReference type="Gene3D" id="3.40.50.2300">
    <property type="match status" value="1"/>
</dbReference>
<evidence type="ECO:0000313" key="9">
    <source>
        <dbReference type="Proteomes" id="UP000032534"/>
    </source>
</evidence>
<dbReference type="InterPro" id="IPR001789">
    <property type="entry name" value="Sig_transdc_resp-reg_receiver"/>
</dbReference>
<reference evidence="7 9" key="1">
    <citation type="submission" date="2014-11" db="EMBL/GenBank/DDBJ databases">
        <title>Draft Genome Sequences of Paenibacillus polymyxa NRRL B-30509 and Paenibacillus terrae NRRL B-30644, Strains from a Poultry Environment that Produce Tridecaptin A and Paenicidins.</title>
        <authorList>
            <person name="van Belkum M.J."/>
            <person name="Lohans C.T."/>
            <person name="Vederas J.C."/>
        </authorList>
    </citation>
    <scope>NUCLEOTIDE SEQUENCE [LARGE SCALE GENOMIC DNA]</scope>
    <source>
        <strain evidence="7 9">NRRL B-30644</strain>
    </source>
</reference>
<feature type="domain" description="HTH araC/xylS-type" evidence="5">
    <location>
        <begin position="159"/>
        <end position="257"/>
    </location>
</feature>
<dbReference type="PROSITE" id="PS50110">
    <property type="entry name" value="RESPONSE_REGULATORY"/>
    <property type="match status" value="1"/>
</dbReference>
<sequence>MNASSKTIVIVDDEQRTRQGIHQTLEQWAAGKYRIVTAADGLQALQMLRAETVHLLITDVRLPEFSGLDLIRSLERDSRRPAIIVISGYAEFDYVQQALRLGAVNYLLKPIDKQELLKAVDEALRLEEERQRYEKLEKLADPVLLELDLQAATLSDPIRRAFIYMAEHLHESVTMAQTAAHVHLNASYFSVLFKEQIGLSFSEYLHRLRIQRAKELLLHSQLTIAQIGERSGYRTDKYFIKVFKATEGVSPSRYRQQMRKGPEDIH</sequence>
<dbReference type="RefSeq" id="WP_044648728.1">
    <property type="nucleotide sequence ID" value="NZ_JTHP01000075.1"/>
</dbReference>
<dbReference type="SMART" id="SM00342">
    <property type="entry name" value="HTH_ARAC"/>
    <property type="match status" value="1"/>
</dbReference>
<dbReference type="Proteomes" id="UP000032534">
    <property type="component" value="Unassembled WGS sequence"/>
</dbReference>
<dbReference type="InterPro" id="IPR018060">
    <property type="entry name" value="HTH_AraC"/>
</dbReference>
<dbReference type="OrthoDB" id="9788446at2"/>
<dbReference type="AlphaFoldDB" id="A0A0D7WYU9"/>
<feature type="domain" description="Response regulatory" evidence="6">
    <location>
        <begin position="7"/>
        <end position="124"/>
    </location>
</feature>
<name>A0A0D7WYU9_9BACL</name>
<evidence type="ECO:0000313" key="7">
    <source>
        <dbReference type="EMBL" id="KJD42927.1"/>
    </source>
</evidence>
<reference evidence="8 10" key="2">
    <citation type="submission" date="2018-01" db="EMBL/GenBank/DDBJ databases">
        <title>Bacillales members from the olive rhizosphere are effective biological control agents against Verticillium dahliae.</title>
        <authorList>
            <person name="Gomez-Lama C."/>
            <person name="Legarda G."/>
            <person name="Ruano-Rosa D."/>
            <person name="Pizarro-Tobias P."/>
            <person name="Valverde-Corredor A."/>
            <person name="Niqui J.L."/>
            <person name="Trivino J.C."/>
            <person name="Roca A."/>
            <person name="Mercado-Blanco J."/>
        </authorList>
    </citation>
    <scope>NUCLEOTIDE SEQUENCE [LARGE SCALE GENOMIC DNA]</scope>
    <source>
        <strain evidence="8 10">PIC167</strain>
    </source>
</reference>
<dbReference type="GO" id="GO:0043565">
    <property type="term" value="F:sequence-specific DNA binding"/>
    <property type="evidence" value="ECO:0007669"/>
    <property type="project" value="InterPro"/>
</dbReference>
<keyword evidence="2 8" id="KW-0238">DNA-binding</keyword>
<dbReference type="CDD" id="cd17536">
    <property type="entry name" value="REC_YesN-like"/>
    <property type="match status" value="1"/>
</dbReference>
<gene>
    <name evidence="8" type="ORF">C1I60_23480</name>
    <name evidence="7" type="ORF">QD47_25430</name>
</gene>
<evidence type="ECO:0000256" key="1">
    <source>
        <dbReference type="ARBA" id="ARBA00023015"/>
    </source>
</evidence>
<dbReference type="SUPFAM" id="SSF46689">
    <property type="entry name" value="Homeodomain-like"/>
    <property type="match status" value="2"/>
</dbReference>
<evidence type="ECO:0000256" key="2">
    <source>
        <dbReference type="ARBA" id="ARBA00023125"/>
    </source>
</evidence>
<dbReference type="PROSITE" id="PS01124">
    <property type="entry name" value="HTH_ARAC_FAMILY_2"/>
    <property type="match status" value="1"/>
</dbReference>
<evidence type="ECO:0000259" key="6">
    <source>
        <dbReference type="PROSITE" id="PS50110"/>
    </source>
</evidence>
<dbReference type="SMART" id="SM00448">
    <property type="entry name" value="REC"/>
    <property type="match status" value="1"/>
</dbReference>
<evidence type="ECO:0000259" key="5">
    <source>
        <dbReference type="PROSITE" id="PS01124"/>
    </source>
</evidence>
<dbReference type="PRINTS" id="PR00032">
    <property type="entry name" value="HTHARAC"/>
</dbReference>
<keyword evidence="9" id="KW-1185">Reference proteome</keyword>
<comment type="caution">
    <text evidence="7">The sequence shown here is derived from an EMBL/GenBank/DDBJ whole genome shotgun (WGS) entry which is preliminary data.</text>
</comment>
<dbReference type="EMBL" id="PNXQ01000018">
    <property type="protein sequence ID" value="TKH40741.1"/>
    <property type="molecule type" value="Genomic_DNA"/>
</dbReference>
<accession>A0A0D7WYU9</accession>
<proteinExistence type="predicted"/>
<protein>
    <submittedName>
        <fullName evidence="7">Chemotaxis protein CheY</fullName>
    </submittedName>
    <submittedName>
        <fullName evidence="8">DNA-binding response regulator</fullName>
    </submittedName>
</protein>
<dbReference type="GO" id="GO:0003700">
    <property type="term" value="F:DNA-binding transcription factor activity"/>
    <property type="evidence" value="ECO:0007669"/>
    <property type="project" value="InterPro"/>
</dbReference>
<organism evidence="7 9">
    <name type="scientific">Paenibacillus terrae</name>
    <dbReference type="NCBI Taxonomy" id="159743"/>
    <lineage>
        <taxon>Bacteria</taxon>
        <taxon>Bacillati</taxon>
        <taxon>Bacillota</taxon>
        <taxon>Bacilli</taxon>
        <taxon>Bacillales</taxon>
        <taxon>Paenibacillaceae</taxon>
        <taxon>Paenibacillus</taxon>
    </lineage>
</organism>
<dbReference type="SUPFAM" id="SSF52172">
    <property type="entry name" value="CheY-like"/>
    <property type="match status" value="1"/>
</dbReference>
<keyword evidence="1" id="KW-0805">Transcription regulation</keyword>
<keyword evidence="3" id="KW-0804">Transcription</keyword>
<evidence type="ECO:0000313" key="8">
    <source>
        <dbReference type="EMBL" id="TKH40741.1"/>
    </source>
</evidence>
<dbReference type="InterPro" id="IPR011006">
    <property type="entry name" value="CheY-like_superfamily"/>
</dbReference>
<dbReference type="InterPro" id="IPR018062">
    <property type="entry name" value="HTH_AraC-typ_CS"/>
</dbReference>
<dbReference type="PANTHER" id="PTHR43280:SF28">
    <property type="entry name" value="HTH-TYPE TRANSCRIPTIONAL ACTIVATOR RHAS"/>
    <property type="match status" value="1"/>
</dbReference>
<dbReference type="InterPro" id="IPR020449">
    <property type="entry name" value="Tscrpt_reg_AraC-type_HTH"/>
</dbReference>
<dbReference type="GO" id="GO:0000160">
    <property type="term" value="P:phosphorelay signal transduction system"/>
    <property type="evidence" value="ECO:0007669"/>
    <property type="project" value="InterPro"/>
</dbReference>
<dbReference type="InterPro" id="IPR009057">
    <property type="entry name" value="Homeodomain-like_sf"/>
</dbReference>
<keyword evidence="4" id="KW-0597">Phosphoprotein</keyword>
<dbReference type="Pfam" id="PF00072">
    <property type="entry name" value="Response_reg"/>
    <property type="match status" value="1"/>
</dbReference>
<dbReference type="Gene3D" id="1.10.10.60">
    <property type="entry name" value="Homeodomain-like"/>
    <property type="match status" value="2"/>
</dbReference>
<evidence type="ECO:0000313" key="10">
    <source>
        <dbReference type="Proteomes" id="UP000308114"/>
    </source>
</evidence>
<dbReference type="PATRIC" id="fig|159743.3.peg.5637"/>
<dbReference type="Proteomes" id="UP000308114">
    <property type="component" value="Unassembled WGS sequence"/>
</dbReference>
<dbReference type="PROSITE" id="PS00041">
    <property type="entry name" value="HTH_ARAC_FAMILY_1"/>
    <property type="match status" value="1"/>
</dbReference>
<evidence type="ECO:0000256" key="3">
    <source>
        <dbReference type="ARBA" id="ARBA00023163"/>
    </source>
</evidence>
<dbReference type="Pfam" id="PF12833">
    <property type="entry name" value="HTH_18"/>
    <property type="match status" value="1"/>
</dbReference>
<dbReference type="PANTHER" id="PTHR43280">
    <property type="entry name" value="ARAC-FAMILY TRANSCRIPTIONAL REGULATOR"/>
    <property type="match status" value="1"/>
</dbReference>
<feature type="modified residue" description="4-aspartylphosphate" evidence="4">
    <location>
        <position position="59"/>
    </location>
</feature>
<dbReference type="EMBL" id="JTHP01000075">
    <property type="protein sequence ID" value="KJD42927.1"/>
    <property type="molecule type" value="Genomic_DNA"/>
</dbReference>
<evidence type="ECO:0000256" key="4">
    <source>
        <dbReference type="PROSITE-ProRule" id="PRU00169"/>
    </source>
</evidence>